<dbReference type="Pfam" id="PF00528">
    <property type="entry name" value="BPD_transp_1"/>
    <property type="match status" value="1"/>
</dbReference>
<feature type="transmembrane region" description="Helical" evidence="7">
    <location>
        <begin position="71"/>
        <end position="92"/>
    </location>
</feature>
<feature type="transmembrane region" description="Helical" evidence="7">
    <location>
        <begin position="263"/>
        <end position="284"/>
    </location>
</feature>
<accession>A0A1E3U824</accession>
<dbReference type="Proteomes" id="UP000094271">
    <property type="component" value="Unassembled WGS sequence"/>
</dbReference>
<dbReference type="Gene3D" id="1.10.3720.10">
    <property type="entry name" value="MetI-like"/>
    <property type="match status" value="1"/>
</dbReference>
<dbReference type="RefSeq" id="WP_069411327.1">
    <property type="nucleotide sequence ID" value="NZ_DBFYTW010000086.1"/>
</dbReference>
<comment type="similarity">
    <text evidence="7">Belongs to the binding-protein-dependent transport system permease family.</text>
</comment>
<proteinExistence type="inferred from homology"/>
<comment type="caution">
    <text evidence="9">The sequence shown here is derived from an EMBL/GenBank/DDBJ whole genome shotgun (WGS) entry which is preliminary data.</text>
</comment>
<evidence type="ECO:0000256" key="4">
    <source>
        <dbReference type="ARBA" id="ARBA00022692"/>
    </source>
</evidence>
<evidence type="ECO:0000256" key="1">
    <source>
        <dbReference type="ARBA" id="ARBA00004651"/>
    </source>
</evidence>
<dbReference type="InterPro" id="IPR000515">
    <property type="entry name" value="MetI-like"/>
</dbReference>
<feature type="domain" description="ABC transmembrane type-1" evidence="8">
    <location>
        <begin position="67"/>
        <end position="279"/>
    </location>
</feature>
<dbReference type="EMBL" id="MEHA01000036">
    <property type="protein sequence ID" value="ODR42994.1"/>
    <property type="molecule type" value="Genomic_DNA"/>
</dbReference>
<evidence type="ECO:0000256" key="5">
    <source>
        <dbReference type="ARBA" id="ARBA00022989"/>
    </source>
</evidence>
<evidence type="ECO:0000259" key="8">
    <source>
        <dbReference type="PROSITE" id="PS50928"/>
    </source>
</evidence>
<organism evidence="9 11">
    <name type="scientific">Eisenbergiella tayi</name>
    <dbReference type="NCBI Taxonomy" id="1432052"/>
    <lineage>
        <taxon>Bacteria</taxon>
        <taxon>Bacillati</taxon>
        <taxon>Bacillota</taxon>
        <taxon>Clostridia</taxon>
        <taxon>Lachnospirales</taxon>
        <taxon>Lachnospiraceae</taxon>
        <taxon>Eisenbergiella</taxon>
    </lineage>
</organism>
<reference evidence="9 11" key="2">
    <citation type="submission" date="2016-08" db="EMBL/GenBank/DDBJ databases">
        <authorList>
            <person name="Seilhamer J.J."/>
        </authorList>
    </citation>
    <scope>NUCLEOTIDE SEQUENCE [LARGE SCALE GENOMIC DNA]</scope>
    <source>
        <strain evidence="9 11">NML150140-1</strain>
    </source>
</reference>
<feature type="transmembrane region" description="Helical" evidence="7">
    <location>
        <begin position="104"/>
        <end position="126"/>
    </location>
</feature>
<dbReference type="InterPro" id="IPR051393">
    <property type="entry name" value="ABC_transporter_permease"/>
</dbReference>
<keyword evidence="4 7" id="KW-0812">Transmembrane</keyword>
<keyword evidence="5 7" id="KW-1133">Transmembrane helix</keyword>
<dbReference type="AlphaFoldDB" id="A0A1E3U824"/>
<comment type="subcellular location">
    <subcellularLocation>
        <location evidence="1 7">Cell membrane</location>
        <topology evidence="1 7">Multi-pass membrane protein</topology>
    </subcellularLocation>
</comment>
<dbReference type="GO" id="GO:0005886">
    <property type="term" value="C:plasma membrane"/>
    <property type="evidence" value="ECO:0007669"/>
    <property type="project" value="UniProtKB-SubCell"/>
</dbReference>
<dbReference type="EMBL" id="MEHD01000025">
    <property type="protein sequence ID" value="ODR54600.1"/>
    <property type="molecule type" value="Genomic_DNA"/>
</dbReference>
<evidence type="ECO:0000256" key="2">
    <source>
        <dbReference type="ARBA" id="ARBA00022448"/>
    </source>
</evidence>
<keyword evidence="6 7" id="KW-0472">Membrane</keyword>
<feature type="transmembrane region" description="Helical" evidence="7">
    <location>
        <begin position="154"/>
        <end position="178"/>
    </location>
</feature>
<dbReference type="Proteomes" id="UP000094869">
    <property type="component" value="Unassembled WGS sequence"/>
</dbReference>
<evidence type="ECO:0000313" key="11">
    <source>
        <dbReference type="Proteomes" id="UP000094271"/>
    </source>
</evidence>
<protein>
    <submittedName>
        <fullName evidence="9">ABC transporter permease</fullName>
    </submittedName>
</protein>
<reference evidence="10 12" key="1">
    <citation type="submission" date="2016-08" db="EMBL/GenBank/DDBJ databases">
        <title>Characterization of Isolates of Eisenbergiella tayi Derived from Blood Cultures, Using Whole Genome Sequencing.</title>
        <authorList>
            <person name="Bernier A.-M."/>
            <person name="Burdz T."/>
            <person name="Wiebe D."/>
            <person name="Bernard K."/>
        </authorList>
    </citation>
    <scope>NUCLEOTIDE SEQUENCE [LARGE SCALE GENOMIC DNA]</scope>
    <source>
        <strain evidence="10 12">NML120146</strain>
    </source>
</reference>
<keyword evidence="12" id="KW-1185">Reference proteome</keyword>
<dbReference type="PANTHER" id="PTHR30193">
    <property type="entry name" value="ABC TRANSPORTER PERMEASE PROTEIN"/>
    <property type="match status" value="1"/>
</dbReference>
<evidence type="ECO:0000313" key="9">
    <source>
        <dbReference type="EMBL" id="ODR42994.1"/>
    </source>
</evidence>
<dbReference type="GO" id="GO:0055085">
    <property type="term" value="P:transmembrane transport"/>
    <property type="evidence" value="ECO:0007669"/>
    <property type="project" value="InterPro"/>
</dbReference>
<sequence>MYKKKIYKTWFLVPALFIYCVFFILPVVVGIGYSFTNWNSMSSEIKFVGLRNYIEIFNPKNSYLLAIKNTFVFTVFATTGKIVIGLALALFFNRPFKTQQILRGIYFMPFAISSLIIGIVFTSILAPDGVLNTILGGMGLEALARGWLTNKHTALGSVIAVEIWKSIGLNMVIFLAGLQMIDKDYYEAAELDGAGKIALFRYITLPFLLPSITINLILNTIHGLKVFDIVMSLTNGGPGNSTQVINTFVFKTYGMGAYGLSNALSTFIFIVTTLIALATLKIIAPKEA</sequence>
<dbReference type="OrthoDB" id="367897at2"/>
<name>A0A1E3U824_9FIRM</name>
<keyword evidence="2 7" id="KW-0813">Transport</keyword>
<dbReference type="SUPFAM" id="SSF161098">
    <property type="entry name" value="MetI-like"/>
    <property type="match status" value="1"/>
</dbReference>
<evidence type="ECO:0000256" key="3">
    <source>
        <dbReference type="ARBA" id="ARBA00022475"/>
    </source>
</evidence>
<evidence type="ECO:0000313" key="10">
    <source>
        <dbReference type="EMBL" id="ODR54600.1"/>
    </source>
</evidence>
<dbReference type="PANTHER" id="PTHR30193:SF37">
    <property type="entry name" value="INNER MEMBRANE ABC TRANSPORTER PERMEASE PROTEIN YCJO"/>
    <property type="match status" value="1"/>
</dbReference>
<keyword evidence="3" id="KW-1003">Cell membrane</keyword>
<feature type="transmembrane region" description="Helical" evidence="7">
    <location>
        <begin position="12"/>
        <end position="35"/>
    </location>
</feature>
<evidence type="ECO:0000256" key="7">
    <source>
        <dbReference type="RuleBase" id="RU363032"/>
    </source>
</evidence>
<dbReference type="SUPFAM" id="SSF160964">
    <property type="entry name" value="MalF N-terminal region-like"/>
    <property type="match status" value="1"/>
</dbReference>
<gene>
    <name evidence="9" type="ORF">BEI59_30935</name>
    <name evidence="10" type="ORF">BEI63_16785</name>
</gene>
<feature type="transmembrane region" description="Helical" evidence="7">
    <location>
        <begin position="199"/>
        <end position="218"/>
    </location>
</feature>
<evidence type="ECO:0000313" key="12">
    <source>
        <dbReference type="Proteomes" id="UP000094869"/>
    </source>
</evidence>
<dbReference type="InterPro" id="IPR035906">
    <property type="entry name" value="MetI-like_sf"/>
</dbReference>
<dbReference type="CDD" id="cd06261">
    <property type="entry name" value="TM_PBP2"/>
    <property type="match status" value="1"/>
</dbReference>
<evidence type="ECO:0000256" key="6">
    <source>
        <dbReference type="ARBA" id="ARBA00023136"/>
    </source>
</evidence>
<dbReference type="PROSITE" id="PS50928">
    <property type="entry name" value="ABC_TM1"/>
    <property type="match status" value="1"/>
</dbReference>